<protein>
    <recommendedName>
        <fullName evidence="5">Restriction endonuclease subunit S</fullName>
    </recommendedName>
</protein>
<dbReference type="Proteomes" id="UP001500074">
    <property type="component" value="Unassembled WGS sequence"/>
</dbReference>
<dbReference type="Gene3D" id="3.90.220.20">
    <property type="entry name" value="DNA methylase specificity domains"/>
    <property type="match status" value="1"/>
</dbReference>
<evidence type="ECO:0000256" key="1">
    <source>
        <dbReference type="ARBA" id="ARBA00022747"/>
    </source>
</evidence>
<sequence>MSFPQYPEHKDSGVEWLGEVPVHWQIKRMRFIATLNPSKSEVRHLPDTREVSFIPMEAVGEEGSLDLTQSRPIGDVIDGYTYFSEGDVTFAKITPCFENGKGAIMRGLREEVGFGTTELTVARPNATQVTGQYLYRVISSRPFRELGESHMYGAGGQKRVPDDFLRNFVSDPRTPSVGPESDR</sequence>
<dbReference type="RefSeq" id="WP_201448209.1">
    <property type="nucleotide sequence ID" value="NZ_BAABKI010000045.1"/>
</dbReference>
<keyword evidence="2" id="KW-0238">DNA-binding</keyword>
<comment type="caution">
    <text evidence="3">The sequence shown here is derived from an EMBL/GenBank/DDBJ whole genome shotgun (WGS) entry which is preliminary data.</text>
</comment>
<organism evidence="3 4">
    <name type="scientific">Modicisalibacter zincidurans</name>
    <dbReference type="NCBI Taxonomy" id="1178777"/>
    <lineage>
        <taxon>Bacteria</taxon>
        <taxon>Pseudomonadati</taxon>
        <taxon>Pseudomonadota</taxon>
        <taxon>Gammaproteobacteria</taxon>
        <taxon>Oceanospirillales</taxon>
        <taxon>Halomonadaceae</taxon>
        <taxon>Modicisalibacter</taxon>
    </lineage>
</organism>
<dbReference type="SUPFAM" id="SSF116734">
    <property type="entry name" value="DNA methylase specificity domain"/>
    <property type="match status" value="1"/>
</dbReference>
<keyword evidence="4" id="KW-1185">Reference proteome</keyword>
<evidence type="ECO:0008006" key="5">
    <source>
        <dbReference type="Google" id="ProtNLM"/>
    </source>
</evidence>
<dbReference type="EMBL" id="BAABKI010000045">
    <property type="protein sequence ID" value="GAA5179176.1"/>
    <property type="molecule type" value="Genomic_DNA"/>
</dbReference>
<gene>
    <name evidence="3" type="ORF">GCM10023342_30600</name>
</gene>
<dbReference type="CDD" id="cd17260">
    <property type="entry name" value="RMtype1_S_EcoEI-TRD1-CR1_like"/>
    <property type="match status" value="1"/>
</dbReference>
<name>A0ABP9RJW9_9GAMM</name>
<evidence type="ECO:0000313" key="4">
    <source>
        <dbReference type="Proteomes" id="UP001500074"/>
    </source>
</evidence>
<accession>A0ABP9RJW9</accession>
<proteinExistence type="predicted"/>
<dbReference type="InterPro" id="IPR044946">
    <property type="entry name" value="Restrct_endonuc_typeI_TRD_sf"/>
</dbReference>
<evidence type="ECO:0000313" key="3">
    <source>
        <dbReference type="EMBL" id="GAA5179176.1"/>
    </source>
</evidence>
<evidence type="ECO:0000256" key="2">
    <source>
        <dbReference type="ARBA" id="ARBA00023125"/>
    </source>
</evidence>
<keyword evidence="1" id="KW-0680">Restriction system</keyword>
<reference evidence="4" key="1">
    <citation type="journal article" date="2019" name="Int. J. Syst. Evol. Microbiol.">
        <title>The Global Catalogue of Microorganisms (GCM) 10K type strain sequencing project: providing services to taxonomists for standard genome sequencing and annotation.</title>
        <authorList>
            <consortium name="The Broad Institute Genomics Platform"/>
            <consortium name="The Broad Institute Genome Sequencing Center for Infectious Disease"/>
            <person name="Wu L."/>
            <person name="Ma J."/>
        </authorList>
    </citation>
    <scope>NUCLEOTIDE SEQUENCE [LARGE SCALE GENOMIC DNA]</scope>
    <source>
        <strain evidence="4">JCM 18472</strain>
    </source>
</reference>